<keyword evidence="3 4" id="KW-0418">Kinase</keyword>
<gene>
    <name evidence="5" type="ORF">D1013_13005</name>
</gene>
<protein>
    <submittedName>
        <fullName evidence="5">Glycerate kinase</fullName>
    </submittedName>
</protein>
<dbReference type="Proteomes" id="UP000276309">
    <property type="component" value="Chromosome"/>
</dbReference>
<keyword evidence="2 4" id="KW-0808">Transferase</keyword>
<dbReference type="InterPro" id="IPR004381">
    <property type="entry name" value="Glycerate_kinase"/>
</dbReference>
<accession>A0A3G2L7I3</accession>
<evidence type="ECO:0000313" key="6">
    <source>
        <dbReference type="Proteomes" id="UP000276309"/>
    </source>
</evidence>
<comment type="similarity">
    <text evidence="1 4">Belongs to the glycerate kinase type-1 family.</text>
</comment>
<keyword evidence="6" id="KW-1185">Reference proteome</keyword>
<dbReference type="GO" id="GO:0031388">
    <property type="term" value="P:organic acid phosphorylation"/>
    <property type="evidence" value="ECO:0007669"/>
    <property type="project" value="UniProtKB-UniRule"/>
</dbReference>
<dbReference type="PIRSF" id="PIRSF006078">
    <property type="entry name" value="GlxK"/>
    <property type="match status" value="1"/>
</dbReference>
<dbReference type="RefSeq" id="WP_121849244.1">
    <property type="nucleotide sequence ID" value="NZ_CP032050.1"/>
</dbReference>
<evidence type="ECO:0000256" key="2">
    <source>
        <dbReference type="ARBA" id="ARBA00022679"/>
    </source>
</evidence>
<evidence type="ECO:0000256" key="1">
    <source>
        <dbReference type="ARBA" id="ARBA00006284"/>
    </source>
</evidence>
<organism evidence="5 6">
    <name type="scientific">Euzebyella marina</name>
    <dbReference type="NCBI Taxonomy" id="1761453"/>
    <lineage>
        <taxon>Bacteria</taxon>
        <taxon>Pseudomonadati</taxon>
        <taxon>Bacteroidota</taxon>
        <taxon>Flavobacteriia</taxon>
        <taxon>Flavobacteriales</taxon>
        <taxon>Flavobacteriaceae</taxon>
        <taxon>Euzebyella</taxon>
    </lineage>
</organism>
<dbReference type="PANTHER" id="PTHR21599:SF0">
    <property type="entry name" value="GLYCERATE KINASE"/>
    <property type="match status" value="1"/>
</dbReference>
<dbReference type="KEGG" id="emar:D1013_13005"/>
<dbReference type="AlphaFoldDB" id="A0A3G2L7I3"/>
<dbReference type="InterPro" id="IPR018197">
    <property type="entry name" value="Glycerate_kinase_RE-like"/>
</dbReference>
<name>A0A3G2L7I3_9FLAO</name>
<dbReference type="InterPro" id="IPR036129">
    <property type="entry name" value="Glycerate_kinase_sf"/>
</dbReference>
<reference evidence="5 6" key="1">
    <citation type="submission" date="2018-08" db="EMBL/GenBank/DDBJ databases">
        <title>The reduced genetic potential of extracellular carbohydrate catabolism in Euzebyella marina RN62, a Flavobacteriia bacterium isolated from the hadal water.</title>
        <authorList>
            <person name="Xue C."/>
        </authorList>
    </citation>
    <scope>NUCLEOTIDE SEQUENCE [LARGE SCALE GENOMIC DNA]</scope>
    <source>
        <strain evidence="5 6">RN62</strain>
    </source>
</reference>
<evidence type="ECO:0000256" key="3">
    <source>
        <dbReference type="ARBA" id="ARBA00022777"/>
    </source>
</evidence>
<dbReference type="Gene3D" id="3.40.50.10350">
    <property type="entry name" value="Glycerate kinase, domain 1"/>
    <property type="match status" value="1"/>
</dbReference>
<sequence length="373" mass="39853">MKFVIAPDKYKDSLTGFEFCNCVEKGIRQVLNDAEIVKMPLADGGDGTIDVVQHYIKGSKVQLTVKDPLFRPITTSYLYSEEEKIAYIEMAEASGLKILAKNERNCMYTTTYGTGELILHALDKGAEEIILGIGGSATNDGGIGMATALGFKFLDSFGNELKPTGENLQHIYSIDKSFVHHRLNEVSVKVACDVTNPFYGENGAAYIYGAQKGASPSEIKFLDQGLRNLAKLVEDIMDLNLQEVSGAGAAGGFGGGAIAFLNGQLESGINMVKHLANFDEAIIGADWIITGEGQLDGQTLSGKTIDGVVQSAKQKSIPVAAFCGSVAINQNLQENLGISYATSIIKGICTLEEAMAASADNLTFASYNFAKLL</sequence>
<dbReference type="NCBIfam" id="TIGR00045">
    <property type="entry name" value="glycerate kinase"/>
    <property type="match status" value="1"/>
</dbReference>
<dbReference type="GO" id="GO:0008887">
    <property type="term" value="F:glycerate kinase activity"/>
    <property type="evidence" value="ECO:0007669"/>
    <property type="project" value="UniProtKB-UniRule"/>
</dbReference>
<dbReference type="Gene3D" id="3.90.1510.10">
    <property type="entry name" value="Glycerate kinase, domain 2"/>
    <property type="match status" value="1"/>
</dbReference>
<evidence type="ECO:0000256" key="4">
    <source>
        <dbReference type="PIRNR" id="PIRNR006078"/>
    </source>
</evidence>
<dbReference type="InterPro" id="IPR018193">
    <property type="entry name" value="Glyc_kinase_flavodox-like_fold"/>
</dbReference>
<dbReference type="SUPFAM" id="SSF110738">
    <property type="entry name" value="Glycerate kinase I"/>
    <property type="match status" value="1"/>
</dbReference>
<dbReference type="OrthoDB" id="9774290at2"/>
<evidence type="ECO:0000313" key="5">
    <source>
        <dbReference type="EMBL" id="AYN68229.1"/>
    </source>
</evidence>
<dbReference type="Pfam" id="PF02595">
    <property type="entry name" value="Gly_kinase"/>
    <property type="match status" value="1"/>
</dbReference>
<proteinExistence type="inferred from homology"/>
<dbReference type="EMBL" id="CP032050">
    <property type="protein sequence ID" value="AYN68229.1"/>
    <property type="molecule type" value="Genomic_DNA"/>
</dbReference>
<dbReference type="PANTHER" id="PTHR21599">
    <property type="entry name" value="GLYCERATE KINASE"/>
    <property type="match status" value="1"/>
</dbReference>